<dbReference type="PANTHER" id="PTHR42877:SF10">
    <property type="entry name" value="L-ORNITHINE N(5)-OXYGENASE"/>
    <property type="match status" value="1"/>
</dbReference>
<comment type="similarity">
    <text evidence="1">Belongs to the FAD-binding monooxygenase family.</text>
</comment>
<accession>A0A9P9E5A4</accession>
<protein>
    <submittedName>
        <fullName evidence="5">Uncharacterized protein</fullName>
    </submittedName>
</protein>
<dbReference type="InterPro" id="IPR036188">
    <property type="entry name" value="FAD/NAD-bd_sf"/>
</dbReference>
<dbReference type="Gene3D" id="3.50.50.60">
    <property type="entry name" value="FAD/NAD(P)-binding domain"/>
    <property type="match status" value="3"/>
</dbReference>
<dbReference type="SUPFAM" id="SSF51905">
    <property type="entry name" value="FAD/NAD(P)-binding domain"/>
    <property type="match status" value="2"/>
</dbReference>
<dbReference type="InterPro" id="IPR051209">
    <property type="entry name" value="FAD-bind_Monooxygenase_sf"/>
</dbReference>
<reference evidence="5" key="1">
    <citation type="journal article" date="2021" name="Nat. Commun.">
        <title>Genetic determinants of endophytism in the Arabidopsis root mycobiome.</title>
        <authorList>
            <person name="Mesny F."/>
            <person name="Miyauchi S."/>
            <person name="Thiergart T."/>
            <person name="Pickel B."/>
            <person name="Atanasova L."/>
            <person name="Karlsson M."/>
            <person name="Huettel B."/>
            <person name="Barry K.W."/>
            <person name="Haridas S."/>
            <person name="Chen C."/>
            <person name="Bauer D."/>
            <person name="Andreopoulos W."/>
            <person name="Pangilinan J."/>
            <person name="LaButti K."/>
            <person name="Riley R."/>
            <person name="Lipzen A."/>
            <person name="Clum A."/>
            <person name="Drula E."/>
            <person name="Henrissat B."/>
            <person name="Kohler A."/>
            <person name="Grigoriev I.V."/>
            <person name="Martin F.M."/>
            <person name="Hacquard S."/>
        </authorList>
    </citation>
    <scope>NUCLEOTIDE SEQUENCE</scope>
    <source>
        <strain evidence="5">MPI-CAGE-AT-0147</strain>
    </source>
</reference>
<dbReference type="PANTHER" id="PTHR42877">
    <property type="entry name" value="L-ORNITHINE N(5)-MONOOXYGENASE-RELATED"/>
    <property type="match status" value="1"/>
</dbReference>
<organism evidence="5 6">
    <name type="scientific">Dactylonectria macrodidyma</name>
    <dbReference type="NCBI Taxonomy" id="307937"/>
    <lineage>
        <taxon>Eukaryota</taxon>
        <taxon>Fungi</taxon>
        <taxon>Dikarya</taxon>
        <taxon>Ascomycota</taxon>
        <taxon>Pezizomycotina</taxon>
        <taxon>Sordariomycetes</taxon>
        <taxon>Hypocreomycetidae</taxon>
        <taxon>Hypocreales</taxon>
        <taxon>Nectriaceae</taxon>
        <taxon>Dactylonectria</taxon>
    </lineage>
</organism>
<dbReference type="GO" id="GO:0050660">
    <property type="term" value="F:flavin adenine dinucleotide binding"/>
    <property type="evidence" value="ECO:0007669"/>
    <property type="project" value="InterPro"/>
</dbReference>
<dbReference type="AlphaFoldDB" id="A0A9P9E5A4"/>
<dbReference type="Proteomes" id="UP000738349">
    <property type="component" value="Unassembled WGS sequence"/>
</dbReference>
<keyword evidence="6" id="KW-1185">Reference proteome</keyword>
<keyword evidence="2" id="KW-0285">Flavoprotein</keyword>
<evidence type="ECO:0000256" key="1">
    <source>
        <dbReference type="ARBA" id="ARBA00010139"/>
    </source>
</evidence>
<dbReference type="InterPro" id="IPR020946">
    <property type="entry name" value="Flavin_mOase-like"/>
</dbReference>
<evidence type="ECO:0000256" key="2">
    <source>
        <dbReference type="ARBA" id="ARBA00022630"/>
    </source>
</evidence>
<dbReference type="Pfam" id="PF00743">
    <property type="entry name" value="FMO-like"/>
    <property type="match status" value="1"/>
</dbReference>
<dbReference type="PROSITE" id="PS51257">
    <property type="entry name" value="PROKAR_LIPOPROTEIN"/>
    <property type="match status" value="1"/>
</dbReference>
<gene>
    <name evidence="5" type="ORF">EDB81DRAFT_660245</name>
</gene>
<dbReference type="EMBL" id="JAGMUV010000017">
    <property type="protein sequence ID" value="KAH7130971.1"/>
    <property type="molecule type" value="Genomic_DNA"/>
</dbReference>
<evidence type="ECO:0000313" key="5">
    <source>
        <dbReference type="EMBL" id="KAH7130971.1"/>
    </source>
</evidence>
<keyword evidence="3" id="KW-0274">FAD</keyword>
<name>A0A9P9E5A4_9HYPO</name>
<keyword evidence="4" id="KW-0560">Oxidoreductase</keyword>
<sequence>MSQPPKVAQKTKDVPVFHPVVIIGAGCGGVGMACELKNKLGFEDVHIFERRSGVGGTWWSNRYPGVACDIPAVFYSFSFRQNPDWTTFYPSGPEIRAYLNSVVDEYGLRPKLSLNTEICACEWDAHNQLWTLRARRLVLGAGDLSISEREAELKEYGTLCLEEFTIYCKILVSAVGGLVEPAPWPSNVPGRDEFRGSIMHSAQWNNDTDLRDKHVVVVGTGCSAAQIVPKLLEQDIGARSVTQLMREPPWVVPRIAPPVGDKLWEMWSTSLCHYVPGFMSGMRLLASAATEFDFRLFGGGWFSDIERRRLQKGLIAHMKKNTPSKYHEILTPNYSVGCKRRIYDKAWFPSLSDPRVTLTTLALTEVKENSITLSPGPKTHVSEREAGTVDVPADVIVLANGFAVHNWFHPLTVIGRDKTTLQEVFDARGGPQLYRATALDGFPNLFILFGPNSFTGHSSVILGLENQINHAIKLMRPVLLGDATTIEVKRNATLAYTNQIQKDLKSMVWNSSHCSSWYKTRDGHNFVSYPYSMIWHTLQFHFPKWAHWNVEFTQQGETRRWRKRCARKLLFLMFIGCILFGTKSRPLRTLRLVMSNIRNLRLSRRGNTPRAIGG</sequence>
<evidence type="ECO:0000313" key="6">
    <source>
        <dbReference type="Proteomes" id="UP000738349"/>
    </source>
</evidence>
<dbReference type="OrthoDB" id="74360at2759"/>
<dbReference type="Pfam" id="PF13450">
    <property type="entry name" value="NAD_binding_8"/>
    <property type="match status" value="1"/>
</dbReference>
<comment type="caution">
    <text evidence="5">The sequence shown here is derived from an EMBL/GenBank/DDBJ whole genome shotgun (WGS) entry which is preliminary data.</text>
</comment>
<proteinExistence type="inferred from homology"/>
<dbReference type="GO" id="GO:0050661">
    <property type="term" value="F:NADP binding"/>
    <property type="evidence" value="ECO:0007669"/>
    <property type="project" value="InterPro"/>
</dbReference>
<dbReference type="GO" id="GO:0004499">
    <property type="term" value="F:N,N-dimethylaniline monooxygenase activity"/>
    <property type="evidence" value="ECO:0007669"/>
    <property type="project" value="InterPro"/>
</dbReference>
<evidence type="ECO:0000256" key="4">
    <source>
        <dbReference type="ARBA" id="ARBA00023002"/>
    </source>
</evidence>
<evidence type="ECO:0000256" key="3">
    <source>
        <dbReference type="ARBA" id="ARBA00022827"/>
    </source>
</evidence>